<dbReference type="PANTHER" id="PTHR46278">
    <property type="entry name" value="DEHYDROGENASE, PUTATIVE-RELATED"/>
    <property type="match status" value="1"/>
</dbReference>
<dbReference type="EMBL" id="JABANP010000119">
    <property type="protein sequence ID" value="KAF4689629.1"/>
    <property type="molecule type" value="Genomic_DNA"/>
</dbReference>
<dbReference type="InterPro" id="IPR036339">
    <property type="entry name" value="PUB-like_dom_sf"/>
</dbReference>
<dbReference type="CDD" id="cd18131">
    <property type="entry name" value="ASADH_C_bac_euk_like"/>
    <property type="match status" value="1"/>
</dbReference>
<dbReference type="CDD" id="cd09212">
    <property type="entry name" value="PUB"/>
    <property type="match status" value="1"/>
</dbReference>
<dbReference type="SUPFAM" id="SSF52374">
    <property type="entry name" value="Nucleotidylyl transferase"/>
    <property type="match status" value="1"/>
</dbReference>
<dbReference type="Gene3D" id="3.30.360.10">
    <property type="entry name" value="Dihydrodipicolinate Reductase, domain 2"/>
    <property type="match status" value="1"/>
</dbReference>
<evidence type="ECO:0000256" key="2">
    <source>
        <dbReference type="SAM" id="MobiDB-lite"/>
    </source>
</evidence>
<dbReference type="SUPFAM" id="SSF143503">
    <property type="entry name" value="PUG domain-like"/>
    <property type="match status" value="1"/>
</dbReference>
<evidence type="ECO:0000313" key="4">
    <source>
        <dbReference type="EMBL" id="KAF4689629.1"/>
    </source>
</evidence>
<feature type="region of interest" description="Disordered" evidence="2">
    <location>
        <begin position="3168"/>
        <end position="3193"/>
    </location>
</feature>
<dbReference type="InterPro" id="IPR000534">
    <property type="entry name" value="Semialdehyde_DH_NAD-bd"/>
</dbReference>
<dbReference type="Gene3D" id="3.40.50.620">
    <property type="entry name" value="HUPs"/>
    <property type="match status" value="1"/>
</dbReference>
<evidence type="ECO:0000259" key="3">
    <source>
        <dbReference type="PROSITE" id="PS50011"/>
    </source>
</evidence>
<name>A0A7J6P0K1_PEROL</name>
<feature type="region of interest" description="Disordered" evidence="2">
    <location>
        <begin position="2127"/>
        <end position="2161"/>
    </location>
</feature>
<feature type="compositionally biased region" description="Low complexity" evidence="2">
    <location>
        <begin position="688"/>
        <end position="713"/>
    </location>
</feature>
<feature type="compositionally biased region" description="Basic and acidic residues" evidence="2">
    <location>
        <begin position="2364"/>
        <end position="2379"/>
    </location>
</feature>
<dbReference type="InterPro" id="IPR036291">
    <property type="entry name" value="NAD(P)-bd_dom_sf"/>
</dbReference>
<dbReference type="Proteomes" id="UP000541610">
    <property type="component" value="Unassembled WGS sequence"/>
</dbReference>
<dbReference type="GO" id="GO:0016620">
    <property type="term" value="F:oxidoreductase activity, acting on the aldehyde or oxo group of donors, NAD or NADP as acceptor"/>
    <property type="evidence" value="ECO:0007669"/>
    <property type="project" value="InterPro"/>
</dbReference>
<dbReference type="InterPro" id="IPR029071">
    <property type="entry name" value="Ubiquitin-like_domsf"/>
</dbReference>
<dbReference type="Gene3D" id="1.20.58.2190">
    <property type="match status" value="1"/>
</dbReference>
<dbReference type="NCBIfam" id="NF011456">
    <property type="entry name" value="PRK14874.1"/>
    <property type="match status" value="1"/>
</dbReference>
<protein>
    <recommendedName>
        <fullName evidence="3">Protein kinase domain-containing protein</fullName>
    </recommendedName>
</protein>
<dbReference type="SUPFAM" id="SSF55347">
    <property type="entry name" value="Glyceraldehyde-3-phosphate dehydrogenase-like, C-terminal domain"/>
    <property type="match status" value="1"/>
</dbReference>
<dbReference type="InterPro" id="IPR012280">
    <property type="entry name" value="Semialdhyde_DH_dimer_dom"/>
</dbReference>
<dbReference type="SUPFAM" id="SSF51735">
    <property type="entry name" value="NAD(P)-binding Rossmann-fold domains"/>
    <property type="match status" value="1"/>
</dbReference>
<dbReference type="SUPFAM" id="SSF54236">
    <property type="entry name" value="Ubiquitin-like"/>
    <property type="match status" value="1"/>
</dbReference>
<feature type="compositionally biased region" description="Basic and acidic residues" evidence="2">
    <location>
        <begin position="2683"/>
        <end position="2692"/>
    </location>
</feature>
<feature type="compositionally biased region" description="Basic and acidic residues" evidence="2">
    <location>
        <begin position="2152"/>
        <end position="2161"/>
    </location>
</feature>
<dbReference type="SMART" id="SM00580">
    <property type="entry name" value="PUG"/>
    <property type="match status" value="1"/>
</dbReference>
<feature type="region of interest" description="Disordered" evidence="2">
    <location>
        <begin position="3458"/>
        <end position="3484"/>
    </location>
</feature>
<dbReference type="InterPro" id="IPR000719">
    <property type="entry name" value="Prot_kinase_dom"/>
</dbReference>
<dbReference type="GO" id="GO:1901607">
    <property type="term" value="P:alpha-amino acid biosynthetic process"/>
    <property type="evidence" value="ECO:0007669"/>
    <property type="project" value="UniProtKB-ARBA"/>
</dbReference>
<comment type="caution">
    <text evidence="4">The sequence shown here is derived from an EMBL/GenBank/DDBJ whole genome shotgun (WGS) entry which is preliminary data.</text>
</comment>
<dbReference type="GO" id="GO:0005524">
    <property type="term" value="F:ATP binding"/>
    <property type="evidence" value="ECO:0007669"/>
    <property type="project" value="InterPro"/>
</dbReference>
<organism evidence="4 5">
    <name type="scientific">Perkinsus olseni</name>
    <name type="common">Perkinsus atlanticus</name>
    <dbReference type="NCBI Taxonomy" id="32597"/>
    <lineage>
        <taxon>Eukaryota</taxon>
        <taxon>Sar</taxon>
        <taxon>Alveolata</taxon>
        <taxon>Perkinsozoa</taxon>
        <taxon>Perkinsea</taxon>
        <taxon>Perkinsida</taxon>
        <taxon>Perkinsidae</taxon>
        <taxon>Perkinsus</taxon>
    </lineage>
</organism>
<dbReference type="SUPFAM" id="SSF109604">
    <property type="entry name" value="HD-domain/PDEase-like"/>
    <property type="match status" value="1"/>
</dbReference>
<feature type="compositionally biased region" description="Low complexity" evidence="2">
    <location>
        <begin position="1122"/>
        <end position="1133"/>
    </location>
</feature>
<dbReference type="SMART" id="SM00220">
    <property type="entry name" value="S_TKc"/>
    <property type="match status" value="1"/>
</dbReference>
<feature type="region of interest" description="Disordered" evidence="2">
    <location>
        <begin position="2360"/>
        <end position="2379"/>
    </location>
</feature>
<feature type="region of interest" description="Disordered" evidence="2">
    <location>
        <begin position="1070"/>
        <end position="1155"/>
    </location>
</feature>
<feature type="region of interest" description="Disordered" evidence="2">
    <location>
        <begin position="2625"/>
        <end position="2692"/>
    </location>
</feature>
<dbReference type="Pfam" id="PF02774">
    <property type="entry name" value="Semialdhyde_dhC"/>
    <property type="match status" value="1"/>
</dbReference>
<dbReference type="OrthoDB" id="1894490at2759"/>
<dbReference type="Pfam" id="PF00069">
    <property type="entry name" value="Pkinase"/>
    <property type="match status" value="1"/>
</dbReference>
<feature type="region of interest" description="Disordered" evidence="2">
    <location>
        <begin position="688"/>
        <end position="721"/>
    </location>
</feature>
<comment type="similarity">
    <text evidence="1">Belongs to the aspartate-semialdehyde dehydrogenase family.</text>
</comment>
<dbReference type="CDD" id="cd02316">
    <property type="entry name" value="VcASADH2_like_N"/>
    <property type="match status" value="1"/>
</dbReference>
<dbReference type="GO" id="GO:0046983">
    <property type="term" value="F:protein dimerization activity"/>
    <property type="evidence" value="ECO:0007669"/>
    <property type="project" value="InterPro"/>
</dbReference>
<feature type="compositionally biased region" description="Polar residues" evidence="2">
    <location>
        <begin position="1798"/>
        <end position="1807"/>
    </location>
</feature>
<dbReference type="Gene3D" id="3.40.960.10">
    <property type="entry name" value="VSR Endonuclease"/>
    <property type="match status" value="1"/>
</dbReference>
<dbReference type="SMART" id="SM00859">
    <property type="entry name" value="Semialdhyde_dh"/>
    <property type="match status" value="1"/>
</dbReference>
<dbReference type="GO" id="GO:0004672">
    <property type="term" value="F:protein kinase activity"/>
    <property type="evidence" value="ECO:0007669"/>
    <property type="project" value="InterPro"/>
</dbReference>
<evidence type="ECO:0000256" key="1">
    <source>
        <dbReference type="ARBA" id="ARBA00010584"/>
    </source>
</evidence>
<dbReference type="Pfam" id="PF09409">
    <property type="entry name" value="PUB"/>
    <property type="match status" value="1"/>
</dbReference>
<reference evidence="4 5" key="1">
    <citation type="submission" date="2020-04" db="EMBL/GenBank/DDBJ databases">
        <title>Perkinsus olseni comparative genomics.</title>
        <authorList>
            <person name="Bogema D.R."/>
        </authorList>
    </citation>
    <scope>NUCLEOTIDE SEQUENCE [LARGE SCALE GENOMIC DNA]</scope>
    <source>
        <strain evidence="4">00978-12</strain>
    </source>
</reference>
<feature type="region of interest" description="Disordered" evidence="2">
    <location>
        <begin position="1798"/>
        <end position="1847"/>
    </location>
</feature>
<sequence length="4288" mass="468385">MPQWQLQACSRDCCAPKGPVRGALVHAMLTGLAHSLGPGPWTEDERFQSALKRAFADNGGRGFSQLELSESKEALKQLGVAMAVPTTAVSWRRPSTPTRMAAHEITTLVNRSGAEGFTVDRANLVRLVANALDGPKGSSRDVATLVWGCGKLGVDLREELTSLVGRMAQLSSKDAAMVLWGWAKMASSASSLQDTGEVDEPSPQDSGISRIIEELPRIHKSFTGVELANVIWALARLRLFTPMFTTLLVEAVDPPPSGDPAAVISPTGMMSAIWGLGSLGMLHTTGALPYQVVMAIEDSTTAFDMDNLKSVLQFTWMDPSVTACLGPEVVHRLASSTQPPTWTRSIPQVCLYLSRGALQSTLEVAQAMQSYLHRHLIGIAPSAVDAARMVAAFSNLSYLPAASTLTKLRALAEEGASSFYPNTYCMYAIALAQLNQAGYQLPACEEHLTIDQACSLVWAGVVVLIQGIEAIISRVVAATAEEEERPSLPFARQAIAGLWARGMADEAGRLVSMYPAGTLSENPGSSSLHADISQTLRSMGYGSVRDEVEVCGVYRADVVIEDLSIVIECDGDVHYLHSAAATTARHNDILIGSSVIKDKALAQAGWKVVRRMNEVEALLLEVGKEMGRTPEQMKPIVNKVVNEAWFDTIDSLRALGPEEWTDLKLPKRLEMALQARLFATTTTTINTSRTVQPAAATSQSGSSRQSPSTPASTGDATQPDFTEVQMMPPATFLQSADNLFDMARKINTGSSAEGDEAGSADTLPLLLQIVDNILAQPSNPKRRRIRLSNHKFSTAVGGCKDAMEFLKSLGFHLYPSQDPQFVACPVVYISRFTDAHYALGGTKASLPNTPGVFNPFVSSIGAAGQVASAPRLTEKGLAEKEAFAKELEQQKLLLKTGGTKPGTMDLNPKVFRQGSASAGMPRIEDVVKELNGRSELLDQDDDFELIKAQLSSIKDSLTSADRAFQSREKKEMDKLKSRTIHTACVIRVAFPDRLVLQLQFRPADTLASLHDAVGKFLSPEYKETEWYLYQTPPMHKIDRSSKRMLADEDLVPSALIRWGFEGLSNGGVSVTEQGPFLDDKMVPPPEPEAPVAADGGMNDEDRKRYRKERTKGILSKFKSSKKQQQQQPSSSSTAPPPPPPAEPHKQDEDVDMLDVSSESPPLVIHEGCLTMTTMSDHRSSQTSGMSPPQSSDGISVCVVGATGAVGKCMIQCLADLDMPVKRLGLYASKRSAGTILPTAWGDLKVQEFSLPSVIKEGYTVALLAVAPQLAEAGVVVVDNSSAFRYDDAVPLVIPEINPQAMLSDSMLIANPNCTTAIAAMVLWPLHKAFCIRRMIMSTYQAASGAGDAGLEELEAQLRDYGNKPLQSAAFPHQLLGNVIPRIDSIQSNGYTKEEMKVAWETRKIFNQPDILISCTAVRVATMRAHAEAITLEFDKVVDVDTVRCVSYCTWAAAMVVVEDDPVNDVYPTPLNCTGKWDVSVGRIRESLAFPPGKGIDLFVCGDQLLRGAALNAVWRNVSSAPARGAVDVTNQGVLCLSNNPMIVVHEVRWLIVLGYGEIRTDCPSVYSSKPLDRTILPNDGLAYFAHPNHTIVDAETLHRLRLLCERIAVSIRCCKLCDTVGNNHFVMMPIINSIIVYLLFLLPTPGAGTLHPHTSNPFYDRLGFYRIRGTDKYKIRNLADLTMVIDLKKARKRAPLVDLDFVHTNGSKYNVPKNLDDHLRGRCWGLRQSDFQSPRESVYSQMKRVSDVFQSDLSRCKVGNTIIRPAEDGSIILGFFTTIGRAKVYDITDYLFVTMEPSQVGSSSSTNSERHNRPDREGPVPSVGAVGEEVGTPPVAERTRVDPQPSTIGKRRVDAEAVMEVPQKAARVEWWQRESWDRSAAPQAAPSEGSGTGGYPTKYGKIYHVRLGGSDDRYDVAKFVTHQDTCPYCEGNNRLVMIIIDYSITVFLLLLPHSWFGLGFYRIRETDKCKIPNLADLSMVIDLPKKGKIAPLVALDFVHTNGSKYHSKVGNTIICPLQYDGSIILGFLNTSPHLKIYTSADYLFITMKPSQIDSASSTNSERHNRPDWEGPVPSVGAVGEKVGTPPVAERTRVDPQPSIIGKRRVDAEAVMEVPQKAARVEWWQRESWDRSAAPQAVPSEGSRARKYPTKSHHSDDGHREGGEVHALTVASSRGNGGGDRDRDLVVYRSVEGLTDSPEGAGAEHPIDISIHLTEMIDDDDDDVVVDEGVVRAYRIPPELAECSIYLPLVSPKWIQSSNGPRHVRFMARRKILESATKPSKTLAVVLGWLIPRQECQMVLSNMLGSTAASPSASGVQVVEWSTPDAVTEGLERCILQAAQRIVYTREFDHHYRLWRQYSTTTTTAEERKEGDVSGSAEDERKIPKGSFTVVLGTQRRVVEPGPPLPPPQTGHAFALVPFTTDSGARMTDDDLYRTRNSSDFHTDNWDGVPEEPIESFDLAGNELNIDDRVLLLGLKTCQELNGRVGCIRRVIPDGRVEVDIADTVTSGGMRVCRRARLQSSKVQRLEPDQLVVTGGSLSPRSDDSVVGSAVRGDGQTLRRDTTVHPADISALWSSSNGPGAPQPPPGMPVIPTKATRIATSCRRPILEGRPRLQQLCDGVIEDGDEQLEEDRSTPQRDATMDLPRAPPGMPTLIQLTSGTRRMKASSSTEDASLRGAARYRSRPVSEDTYRRRRSRLEEREQFQGHLHSIEGVAIPLPATRKQMEAAEGSREQRKGNNHPDGVPPMMPTFHDLHLVPAAADGHSQEPAQKEDASEVVSSVMDIIEDDGGDEHHPDGDPQQPLSPPNAQPIIVIGGNAKWRIIEKVSSYGYIAQLLPGRPLYDKLSLVTNKLDLVLSKVSTNTPPGQQQPPPQLLAIFGYDIVPPQPALVLSPSPRGLGRPPLQGTVEKYVVVYSEWCPLGTVHDLLMDLRHANSTHVAADIVLDESIHGLEEVLVRKFVWYTLVGLHWLHHHELYHGHLCSQALMLDGMDNSVKLEGYALPFTQHHRQPLPPLIPGMVVDNEGRDAQAATAAYWTSPELQGISPSQSVEPGVMAKGDIWSLGCLAIEMLTATHPRYTTTPHQDISDIIALDDSAIPHIPSGVSDTGRDFIARCLQRNPHLRPSTKELMMHPWMLLDSTPRPVMESDGGAFIACLLTIVYPTPAAPLAVTSPSNEGASAMPPPTTDATTEEPEEDASVEESMLYPSSAPLLFVTHRLCTTPPSRAVEDGSSGGAFESVISYRIPYLLDGFGVGPLDPVSFTTAFCFRAAEPCLPLPDDPVPVRYDHHPPHGGPSVSFLVYSSAPSHHLAVQLGLARICEFESGALIPEPTLKRHFGEQWRKYTPPQLGRCVRVFWVRVDEETTASIGVAQRVLPPLHDIRVLVSGYTLPDALPSGSPPTPLEEGMLVSIGYATYTGWVYAAASSGGGRGWLPMGALDLLIGDPDRCPFTRISNAMVYAEPECEDDVKDDDDEEEGSSSSSDDDGDGLVEDICKRMCSGLRIAPINLGGPSLWCCAARKQQGCPDLPWKDKANKMRSLSHVMDECPKLLTVSSRSGIGESQRKAFFFDHRSARIAAKRLTFTATTVSFRIHYNKEAAGNFSLGFCDSITSENLTVDRSRSRVCGTALVGMAPNPIHVPNTVVGDGGGLGSVVVGLCMSLYTGDVIFLRRLPDTSALQAVLSCIIIYTIARYYTRSSLVPSFGRGVVRPVASSKASLLITTTLDHMEADHPYPLNLIPPRDGPRMGSDAVAYDVTVVNYTVLIASSTLKDTSPAALWSLGPLVAVAAPLARTRLIISILPHRFGLEYDSTTLCDIIDSLYQAAGEHGHPFLDVQVRLNDTLPFTRGPQCPLVGAVGLMDGDKVDVLLPAVASEEHAVADQASLAHFDHVLFAGTFDHLHVGHRAVITRSFLMARKTLRLALVAGELLQHKRLAKALQPFHVREKEALRFVQDIRPTDWHCEVAVIPDITRDPIGPARTLRDFDCLVVTTETAKGGAVVNEARKEAGCPEVTIVEVNLRSHSSNADDDNAKISSTDTREYISGKAGGEVPLTAMYDRWHALVSKACMFDGREGCQQQEELIDGWWSTLRDLYLQPWRYYHTLNHVKEILDNIECSRAGNGPLPASAVVAGPSRTCLELCAWFHDAIYVPGLDNNEKASQQLWMSFCEDAAGSIDPELRDDVSTIILATENHVSSRTVYPKAQYPTLNAFLDLDLLILASPATRYQEYADGIRQEYEPVVGGPSVFAEQRSKFLSSVCSGDKAMFALCGPDAETRARNNMEMEFKHLQQQEASH</sequence>
<dbReference type="InterPro" id="IPR011009">
    <property type="entry name" value="Kinase-like_dom_sf"/>
</dbReference>
<accession>A0A7J6P0K1</accession>
<dbReference type="Gene3D" id="3.40.50.720">
    <property type="entry name" value="NAD(P)-binding Rossmann-like Domain"/>
    <property type="match status" value="1"/>
</dbReference>
<dbReference type="PROSITE" id="PS50011">
    <property type="entry name" value="PROTEIN_KINASE_DOM"/>
    <property type="match status" value="1"/>
</dbReference>
<evidence type="ECO:0000313" key="5">
    <source>
        <dbReference type="Proteomes" id="UP000541610"/>
    </source>
</evidence>
<proteinExistence type="inferred from homology"/>
<feature type="compositionally biased region" description="Polar residues" evidence="2">
    <location>
        <begin position="2653"/>
        <end position="2670"/>
    </location>
</feature>
<feature type="region of interest" description="Disordered" evidence="2">
    <location>
        <begin position="2721"/>
        <end position="2749"/>
    </location>
</feature>
<dbReference type="PANTHER" id="PTHR46278:SF2">
    <property type="entry name" value="ASPARTATE-SEMIALDEHYDE DEHYDROGENASE"/>
    <property type="match status" value="1"/>
</dbReference>
<feature type="compositionally biased region" description="Basic and acidic residues" evidence="2">
    <location>
        <begin position="2721"/>
        <end position="2734"/>
    </location>
</feature>
<dbReference type="CDD" id="cd16118">
    <property type="entry name" value="UBX2_UBXN9"/>
    <property type="match status" value="1"/>
</dbReference>
<dbReference type="InterPro" id="IPR018997">
    <property type="entry name" value="PUB_domain"/>
</dbReference>
<dbReference type="GO" id="GO:0051287">
    <property type="term" value="F:NAD binding"/>
    <property type="evidence" value="ECO:0007669"/>
    <property type="project" value="InterPro"/>
</dbReference>
<feature type="domain" description="Protein kinase" evidence="3">
    <location>
        <begin position="2806"/>
        <end position="3132"/>
    </location>
</feature>
<dbReference type="SUPFAM" id="SSF56112">
    <property type="entry name" value="Protein kinase-like (PK-like)"/>
    <property type="match status" value="1"/>
</dbReference>
<dbReference type="Pfam" id="PF01118">
    <property type="entry name" value="Semialdhyde_dh"/>
    <property type="match status" value="1"/>
</dbReference>
<feature type="region of interest" description="Disordered" evidence="2">
    <location>
        <begin position="2054"/>
        <end position="2078"/>
    </location>
</feature>
<feature type="compositionally biased region" description="Basic and acidic residues" evidence="2">
    <location>
        <begin position="1808"/>
        <end position="1818"/>
    </location>
</feature>
<gene>
    <name evidence="4" type="ORF">FOZ60_001325</name>
</gene>
<dbReference type="InterPro" id="IPR014729">
    <property type="entry name" value="Rossmann-like_a/b/a_fold"/>
</dbReference>
<feature type="region of interest" description="Disordered" evidence="2">
    <location>
        <begin position="2784"/>
        <end position="2807"/>
    </location>
</feature>
<dbReference type="Gene3D" id="1.10.510.10">
    <property type="entry name" value="Transferase(Phosphotransferase) domain 1"/>
    <property type="match status" value="1"/>
</dbReference>